<proteinExistence type="predicted"/>
<name>A0A9P6AS57_9AGAM</name>
<reference evidence="1" key="1">
    <citation type="journal article" date="2020" name="Nat. Commun.">
        <title>Large-scale genome sequencing of mycorrhizal fungi provides insights into the early evolution of symbiotic traits.</title>
        <authorList>
            <person name="Miyauchi S."/>
            <person name="Kiss E."/>
            <person name="Kuo A."/>
            <person name="Drula E."/>
            <person name="Kohler A."/>
            <person name="Sanchez-Garcia M."/>
            <person name="Morin E."/>
            <person name="Andreopoulos B."/>
            <person name="Barry K.W."/>
            <person name="Bonito G."/>
            <person name="Buee M."/>
            <person name="Carver A."/>
            <person name="Chen C."/>
            <person name="Cichocki N."/>
            <person name="Clum A."/>
            <person name="Culley D."/>
            <person name="Crous P.W."/>
            <person name="Fauchery L."/>
            <person name="Girlanda M."/>
            <person name="Hayes R.D."/>
            <person name="Keri Z."/>
            <person name="LaButti K."/>
            <person name="Lipzen A."/>
            <person name="Lombard V."/>
            <person name="Magnuson J."/>
            <person name="Maillard F."/>
            <person name="Murat C."/>
            <person name="Nolan M."/>
            <person name="Ohm R.A."/>
            <person name="Pangilinan J."/>
            <person name="Pereira M.F."/>
            <person name="Perotto S."/>
            <person name="Peter M."/>
            <person name="Pfister S."/>
            <person name="Riley R."/>
            <person name="Sitrit Y."/>
            <person name="Stielow J.B."/>
            <person name="Szollosi G."/>
            <person name="Zifcakova L."/>
            <person name="Stursova M."/>
            <person name="Spatafora J.W."/>
            <person name="Tedersoo L."/>
            <person name="Vaario L.M."/>
            <person name="Yamada A."/>
            <person name="Yan M."/>
            <person name="Wang P."/>
            <person name="Xu J."/>
            <person name="Bruns T."/>
            <person name="Baldrian P."/>
            <person name="Vilgalys R."/>
            <person name="Dunand C."/>
            <person name="Henrissat B."/>
            <person name="Grigoriev I.V."/>
            <person name="Hibbett D."/>
            <person name="Nagy L.G."/>
            <person name="Martin F.M."/>
        </authorList>
    </citation>
    <scope>NUCLEOTIDE SEQUENCE</scope>
    <source>
        <strain evidence="1">UP504</strain>
    </source>
</reference>
<keyword evidence="2" id="KW-1185">Reference proteome</keyword>
<sequence>MIDIATALFGEPINVIISSNSDSGILTDRGFRHYAKSLGYNAECLNQHMGGAQQADLGDGFGYRDQQIILRQHYFPIFGTCWESLAGGHHFRAWRQNGTEANTGAWFLAVSKEKNLGDAHIIVPDGYNIGRDWLVDKAVQGGRYKGTWWKADVEWREGLLEPGAEGINHNISQDGLVAILTVHKL</sequence>
<protein>
    <submittedName>
        <fullName evidence="1">Uncharacterized protein</fullName>
    </submittedName>
</protein>
<gene>
    <name evidence="1" type="ORF">BS47DRAFT_1319355</name>
</gene>
<comment type="caution">
    <text evidence="1">The sequence shown here is derived from an EMBL/GenBank/DDBJ whole genome shotgun (WGS) entry which is preliminary data.</text>
</comment>
<dbReference type="OrthoDB" id="2310204at2759"/>
<dbReference type="EMBL" id="MU129007">
    <property type="protein sequence ID" value="KAF9510980.1"/>
    <property type="molecule type" value="Genomic_DNA"/>
</dbReference>
<dbReference type="AlphaFoldDB" id="A0A9P6AS57"/>
<evidence type="ECO:0000313" key="1">
    <source>
        <dbReference type="EMBL" id="KAF9510980.1"/>
    </source>
</evidence>
<dbReference type="Proteomes" id="UP000886523">
    <property type="component" value="Unassembled WGS sequence"/>
</dbReference>
<accession>A0A9P6AS57</accession>
<evidence type="ECO:0000313" key="2">
    <source>
        <dbReference type="Proteomes" id="UP000886523"/>
    </source>
</evidence>
<organism evidence="1 2">
    <name type="scientific">Hydnum rufescens UP504</name>
    <dbReference type="NCBI Taxonomy" id="1448309"/>
    <lineage>
        <taxon>Eukaryota</taxon>
        <taxon>Fungi</taxon>
        <taxon>Dikarya</taxon>
        <taxon>Basidiomycota</taxon>
        <taxon>Agaricomycotina</taxon>
        <taxon>Agaricomycetes</taxon>
        <taxon>Cantharellales</taxon>
        <taxon>Hydnaceae</taxon>
        <taxon>Hydnum</taxon>
    </lineage>
</organism>